<name>A0A9P7ZXP9_MORAP</name>
<feature type="domain" description="Pentatricopeptide repeat-containing protein-mitochondrial" evidence="4">
    <location>
        <begin position="294"/>
        <end position="424"/>
    </location>
</feature>
<dbReference type="PROSITE" id="PS51375">
    <property type="entry name" value="PPR"/>
    <property type="match status" value="3"/>
</dbReference>
<sequence>MESPEELETLGSVGTTVPRQPSRHPLHPSACLGSVPAHSCVVSSAGTRTVGSRGIITGTYPSIPLSRFNTKLISLVKVQQSCLPIFDKCREILESNLKPDLTTYEVLLQAHERNNDLEAIMNTLEEMHLVDINPNISSFNVALRAAATNGHTVMLERITAMTRSAGLELNVQSYENIIQGLCANQELEHALDLLGDMTVSVDENGQPDENGRPSIAVRPSLSCFTPVIQLAQSLHESETAYLVLKMAEVQAGLSRIPAVVYTDLMARAAEDYVLNAVEYCWRKGVKELGACPDEGTCMLILHCAGQGKAPRLSAEVIQYMGENGMEFHEYHFAPLLQAFSLAKKFKSAFNVLSIMRTSGMKPTILTATSLLKVLDEPGNIEEAYVCMREMHKEGKAVDVVAFNVLVEACGRMKDLTRAMSIFESAPVLGVQPDTDSYNALLTGCITDRNMAEGKNVITLMQSAGVDPNVDTYQSLISLCLTQINYEDAFMYLEEMKSHNVIPSEPIYTSLVRKLARENDPRIQYAVEEMESFGYVVGPKLREYIDTGGLSNLEESERRKQIRHAQRRRSSATRRY</sequence>
<dbReference type="EMBL" id="JAIFTL010000263">
    <property type="protein sequence ID" value="KAG9320728.1"/>
    <property type="molecule type" value="Genomic_DNA"/>
</dbReference>
<evidence type="ECO:0000313" key="5">
    <source>
        <dbReference type="EMBL" id="KAG9320728.1"/>
    </source>
</evidence>
<evidence type="ECO:0000256" key="1">
    <source>
        <dbReference type="ARBA" id="ARBA00022737"/>
    </source>
</evidence>
<dbReference type="InterPro" id="IPR002885">
    <property type="entry name" value="PPR_rpt"/>
</dbReference>
<dbReference type="Proteomes" id="UP000717515">
    <property type="component" value="Unassembled WGS sequence"/>
</dbReference>
<comment type="caution">
    <text evidence="5">The sequence shown here is derived from an EMBL/GenBank/DDBJ whole genome shotgun (WGS) entry which is preliminary data.</text>
</comment>
<dbReference type="InterPro" id="IPR011990">
    <property type="entry name" value="TPR-like_helical_dom_sf"/>
</dbReference>
<evidence type="ECO:0000256" key="3">
    <source>
        <dbReference type="SAM" id="MobiDB-lite"/>
    </source>
</evidence>
<dbReference type="Pfam" id="PF23276">
    <property type="entry name" value="TPR_24"/>
    <property type="match status" value="1"/>
</dbReference>
<feature type="region of interest" description="Disordered" evidence="3">
    <location>
        <begin position="554"/>
        <end position="575"/>
    </location>
</feature>
<dbReference type="PANTHER" id="PTHR47936:SF1">
    <property type="entry name" value="PENTATRICOPEPTIDE REPEAT-CONTAINING PROTEIN GUN1, CHLOROPLASTIC"/>
    <property type="match status" value="1"/>
</dbReference>
<dbReference type="NCBIfam" id="TIGR00756">
    <property type="entry name" value="PPR"/>
    <property type="match status" value="3"/>
</dbReference>
<protein>
    <recommendedName>
        <fullName evidence="4">Pentatricopeptide repeat-containing protein-mitochondrial domain-containing protein</fullName>
    </recommendedName>
</protein>
<keyword evidence="1" id="KW-0677">Repeat</keyword>
<reference evidence="5" key="1">
    <citation type="submission" date="2021-07" db="EMBL/GenBank/DDBJ databases">
        <title>Draft genome of Mortierella alpina, strain LL118, isolated from an aspen leaf litter sample.</title>
        <authorList>
            <person name="Yang S."/>
            <person name="Vinatzer B.A."/>
        </authorList>
    </citation>
    <scope>NUCLEOTIDE SEQUENCE</scope>
    <source>
        <strain evidence="5">LL118</strain>
    </source>
</reference>
<dbReference type="Pfam" id="PF13812">
    <property type="entry name" value="PPR_3"/>
    <property type="match status" value="2"/>
</dbReference>
<feature type="repeat" description="PPR" evidence="2">
    <location>
        <begin position="433"/>
        <end position="467"/>
    </location>
</feature>
<organism evidence="5 6">
    <name type="scientific">Mortierella alpina</name>
    <name type="common">Oleaginous fungus</name>
    <name type="synonym">Mortierella renispora</name>
    <dbReference type="NCBI Taxonomy" id="64518"/>
    <lineage>
        <taxon>Eukaryota</taxon>
        <taxon>Fungi</taxon>
        <taxon>Fungi incertae sedis</taxon>
        <taxon>Mucoromycota</taxon>
        <taxon>Mortierellomycotina</taxon>
        <taxon>Mortierellomycetes</taxon>
        <taxon>Mortierellales</taxon>
        <taxon>Mortierellaceae</taxon>
        <taxon>Mortierella</taxon>
    </lineage>
</organism>
<dbReference type="InterPro" id="IPR057027">
    <property type="entry name" value="TPR_mt"/>
</dbReference>
<feature type="repeat" description="PPR" evidence="2">
    <location>
        <begin position="468"/>
        <end position="502"/>
    </location>
</feature>
<accession>A0A9P7ZXP9</accession>
<dbReference type="PANTHER" id="PTHR47936">
    <property type="entry name" value="PPR_LONG DOMAIN-CONTAINING PROTEIN"/>
    <property type="match status" value="1"/>
</dbReference>
<feature type="compositionally biased region" description="Basic residues" evidence="3">
    <location>
        <begin position="559"/>
        <end position="575"/>
    </location>
</feature>
<proteinExistence type="predicted"/>
<feature type="region of interest" description="Disordered" evidence="3">
    <location>
        <begin position="1"/>
        <end position="27"/>
    </location>
</feature>
<evidence type="ECO:0000256" key="2">
    <source>
        <dbReference type="PROSITE-ProRule" id="PRU00708"/>
    </source>
</evidence>
<evidence type="ECO:0000259" key="4">
    <source>
        <dbReference type="Pfam" id="PF23276"/>
    </source>
</evidence>
<dbReference type="Gene3D" id="1.25.40.10">
    <property type="entry name" value="Tetratricopeptide repeat domain"/>
    <property type="match status" value="3"/>
</dbReference>
<evidence type="ECO:0000313" key="6">
    <source>
        <dbReference type="Proteomes" id="UP000717515"/>
    </source>
</evidence>
<gene>
    <name evidence="5" type="ORF">KVV02_001776</name>
</gene>
<dbReference type="AlphaFoldDB" id="A0A9P7ZXP9"/>
<feature type="repeat" description="PPR" evidence="2">
    <location>
        <begin position="398"/>
        <end position="432"/>
    </location>
</feature>
<dbReference type="Pfam" id="PF01535">
    <property type="entry name" value="PPR"/>
    <property type="match status" value="1"/>
</dbReference>